<reference evidence="1 2" key="1">
    <citation type="submission" date="2021-07" db="EMBL/GenBank/DDBJ databases">
        <title>Genomic diversity and antimicrobial resistance of Prevotella spp. isolated from chronic lung disease airways.</title>
        <authorList>
            <person name="Webb K.A."/>
            <person name="Olagoke O.S."/>
            <person name="Baird T."/>
            <person name="Neill J."/>
            <person name="Pham A."/>
            <person name="Wells T.J."/>
            <person name="Ramsay K.A."/>
            <person name="Bell S.C."/>
            <person name="Sarovich D.S."/>
            <person name="Price E.P."/>
        </authorList>
    </citation>
    <scope>NUCLEOTIDE SEQUENCE [LARGE SCALE GENOMIC DNA]</scope>
    <source>
        <strain evidence="1 2">SCHI0011.S.12</strain>
    </source>
</reference>
<keyword evidence="2" id="KW-1185">Reference proteome</keyword>
<comment type="caution">
    <text evidence="1">The sequence shown here is derived from an EMBL/GenBank/DDBJ whole genome shotgun (WGS) entry which is preliminary data.</text>
</comment>
<dbReference type="EMBL" id="JAHXCT010000001">
    <property type="protein sequence ID" value="MBW4768330.1"/>
    <property type="molecule type" value="Genomic_DNA"/>
</dbReference>
<gene>
    <name evidence="1" type="ORF">KZO38_00910</name>
</gene>
<evidence type="ECO:0000313" key="2">
    <source>
        <dbReference type="Proteomes" id="UP000788426"/>
    </source>
</evidence>
<name>A0ABS6Y9V4_9BACT</name>
<evidence type="ECO:0000313" key="1">
    <source>
        <dbReference type="EMBL" id="MBW4768330.1"/>
    </source>
</evidence>
<accession>A0ABS6Y9V4</accession>
<dbReference type="Proteomes" id="UP000788426">
    <property type="component" value="Unassembled WGS sequence"/>
</dbReference>
<organism evidence="1 2">
    <name type="scientific">Hoylesella nanceiensis</name>
    <dbReference type="NCBI Taxonomy" id="425941"/>
    <lineage>
        <taxon>Bacteria</taxon>
        <taxon>Pseudomonadati</taxon>
        <taxon>Bacteroidota</taxon>
        <taxon>Bacteroidia</taxon>
        <taxon>Bacteroidales</taxon>
        <taxon>Prevotellaceae</taxon>
        <taxon>Hoylesella</taxon>
    </lineage>
</organism>
<sequence length="257" mass="29901">MTINELLDNIKDSDNKDLIISCLNEASKLILNNYMIEIEGIKCYPIEIENYYFKPQVFEDCYVHLNEIQKNHFGQLYVHRLGKDATSKYKMDNRVCMGIVLSNSDNYFYSVLIRSARFEDGTILFGPNNVLTHFVQLINQKLNIIGPSFFENKRKGGFTMSAIFPFIENKQALFLADKKEDLRDKSYLMYSSRVGIGDENPYFRNLPLRTLIGKLSKDFDFKEKTLILKNYLESHNLKGEEAKRITKELTERGVKDA</sequence>
<proteinExistence type="predicted"/>
<protein>
    <submittedName>
        <fullName evidence="1">Uncharacterized protein</fullName>
    </submittedName>
</protein>